<dbReference type="OrthoDB" id="2692094at2759"/>
<organism evidence="2 3">
    <name type="scientific">Ephemerocybe angulata</name>
    <dbReference type="NCBI Taxonomy" id="980116"/>
    <lineage>
        <taxon>Eukaryota</taxon>
        <taxon>Fungi</taxon>
        <taxon>Dikarya</taxon>
        <taxon>Basidiomycota</taxon>
        <taxon>Agaricomycotina</taxon>
        <taxon>Agaricomycetes</taxon>
        <taxon>Agaricomycetidae</taxon>
        <taxon>Agaricales</taxon>
        <taxon>Agaricineae</taxon>
        <taxon>Psathyrellaceae</taxon>
        <taxon>Ephemerocybe</taxon>
    </lineage>
</organism>
<name>A0A8H6HC40_9AGAR</name>
<evidence type="ECO:0000313" key="2">
    <source>
        <dbReference type="EMBL" id="KAF6743071.1"/>
    </source>
</evidence>
<accession>A0A8H6HC40</accession>
<feature type="region of interest" description="Disordered" evidence="1">
    <location>
        <begin position="384"/>
        <end position="444"/>
    </location>
</feature>
<comment type="caution">
    <text evidence="2">The sequence shown here is derived from an EMBL/GenBank/DDBJ whole genome shotgun (WGS) entry which is preliminary data.</text>
</comment>
<dbReference type="Proteomes" id="UP000521943">
    <property type="component" value="Unassembled WGS sequence"/>
</dbReference>
<evidence type="ECO:0000313" key="3">
    <source>
        <dbReference type="Proteomes" id="UP000521943"/>
    </source>
</evidence>
<sequence>MASDFAACSDGPLPTSVSIGKQVRRQHIMHVVREMVGPDNKPKKNNRASLPFSATERLPRGSPTAPYQMSHETNAECRINLLTWLAENQRDPAFKGFYRKLKTHLYYRLAGLPYDGDEAELSDEQLQKVVIVNDSIYRHKVIRINYTTYDLRREQDSLNPRTHADIMMLAHDDDDEHAEGVLAHPYWYARIIGVLHVRVVWLGGDTFEGARPQDVDLLWIRWYGRANSVSNPPGWKGKRLYRVGFVDEKKDQSPAFGFIDPSKVIRGVHLIPMFHRRKSSNGLHNSIARPESDGNLDWNYFNINMFVDRDMFMRFRGGGVGHKHTRDATDFFLNDRDPLDIIRREDPLSESQDPNDDAELADFRAVYAKNFPEMAPALAADVEGNDIDPDTIEYDDATDEEDIELGDEDEGEEEMEEDAEDDVLGAEDGEDDEDEIEQSGFSMY</sequence>
<feature type="compositionally biased region" description="Acidic residues" evidence="1">
    <location>
        <begin position="384"/>
        <end position="437"/>
    </location>
</feature>
<keyword evidence="3" id="KW-1185">Reference proteome</keyword>
<feature type="region of interest" description="Disordered" evidence="1">
    <location>
        <begin position="35"/>
        <end position="70"/>
    </location>
</feature>
<dbReference type="EMBL" id="JACGCI010000160">
    <property type="protein sequence ID" value="KAF6743071.1"/>
    <property type="molecule type" value="Genomic_DNA"/>
</dbReference>
<reference evidence="2 3" key="1">
    <citation type="submission" date="2020-07" db="EMBL/GenBank/DDBJ databases">
        <title>Comparative genomics of pyrophilous fungi reveals a link between fire events and developmental genes.</title>
        <authorList>
            <consortium name="DOE Joint Genome Institute"/>
            <person name="Steindorff A.S."/>
            <person name="Carver A."/>
            <person name="Calhoun S."/>
            <person name="Stillman K."/>
            <person name="Liu H."/>
            <person name="Lipzen A."/>
            <person name="Pangilinan J."/>
            <person name="Labutti K."/>
            <person name="Bruns T.D."/>
            <person name="Grigoriev I.V."/>
        </authorList>
    </citation>
    <scope>NUCLEOTIDE SEQUENCE [LARGE SCALE GENOMIC DNA]</scope>
    <source>
        <strain evidence="2 3">CBS 144469</strain>
    </source>
</reference>
<protein>
    <submittedName>
        <fullName evidence="2">Uncharacterized protein</fullName>
    </submittedName>
</protein>
<proteinExistence type="predicted"/>
<evidence type="ECO:0000256" key="1">
    <source>
        <dbReference type="SAM" id="MobiDB-lite"/>
    </source>
</evidence>
<dbReference type="AlphaFoldDB" id="A0A8H6HC40"/>
<gene>
    <name evidence="2" type="ORF">DFP72DRAFT_1053502</name>
</gene>